<evidence type="ECO:0000256" key="8">
    <source>
        <dbReference type="ARBA" id="ARBA00041343"/>
    </source>
</evidence>
<reference evidence="14" key="2">
    <citation type="submission" date="2019-06" db="EMBL/GenBank/DDBJ databases">
        <title>Genomics analysis of Aphanomyces spp. identifies a new class of oomycete effector associated with host adaptation.</title>
        <authorList>
            <person name="Gaulin E."/>
        </authorList>
    </citation>
    <scope>NUCLEOTIDE SEQUENCE</scope>
    <source>
        <strain evidence="14">CBS 578.67</strain>
    </source>
</reference>
<dbReference type="OrthoDB" id="5839090at2759"/>
<dbReference type="PROSITE" id="PS51448">
    <property type="entry name" value="P_TREFOIL_2"/>
    <property type="match status" value="2"/>
</dbReference>
<dbReference type="PROSITE" id="PS00129">
    <property type="entry name" value="GLYCOSYL_HYDROL_F31_1"/>
    <property type="match status" value="1"/>
</dbReference>
<feature type="transmembrane region" description="Helical" evidence="11">
    <location>
        <begin position="1014"/>
        <end position="1034"/>
    </location>
</feature>
<evidence type="ECO:0000256" key="12">
    <source>
        <dbReference type="SAM" id="SignalP"/>
    </source>
</evidence>
<keyword evidence="12" id="KW-0732">Signal</keyword>
<keyword evidence="3 10" id="KW-0378">Hydrolase</keyword>
<evidence type="ECO:0000256" key="1">
    <source>
        <dbReference type="ARBA" id="ARBA00004370"/>
    </source>
</evidence>
<dbReference type="InterPro" id="IPR048395">
    <property type="entry name" value="Glyco_hydro_31_C"/>
</dbReference>
<dbReference type="Pfam" id="PF21365">
    <property type="entry name" value="Glyco_hydro_31_3rd"/>
    <property type="match status" value="1"/>
</dbReference>
<dbReference type="SUPFAM" id="SSF51445">
    <property type="entry name" value="(Trans)glycosidases"/>
    <property type="match status" value="1"/>
</dbReference>
<keyword evidence="6" id="KW-0325">Glycoprotein</keyword>
<dbReference type="SUPFAM" id="SSF74650">
    <property type="entry name" value="Galactose mutarotase-like"/>
    <property type="match status" value="1"/>
</dbReference>
<dbReference type="PANTHER" id="PTHR22762">
    <property type="entry name" value="ALPHA-GLUCOSIDASE"/>
    <property type="match status" value="1"/>
</dbReference>
<dbReference type="GO" id="GO:0030246">
    <property type="term" value="F:carbohydrate binding"/>
    <property type="evidence" value="ECO:0007669"/>
    <property type="project" value="InterPro"/>
</dbReference>
<dbReference type="InterPro" id="IPR044913">
    <property type="entry name" value="P_trefoil_dom_sf"/>
</dbReference>
<name>A0A485LCW1_9STRA</name>
<evidence type="ECO:0000256" key="6">
    <source>
        <dbReference type="ARBA" id="ARBA00023180"/>
    </source>
</evidence>
<evidence type="ECO:0000256" key="2">
    <source>
        <dbReference type="ARBA" id="ARBA00007806"/>
    </source>
</evidence>
<keyword evidence="7 10" id="KW-0326">Glycosidase</keyword>
<dbReference type="InterPro" id="IPR011013">
    <property type="entry name" value="Gal_mutarotase_sf_dom"/>
</dbReference>
<keyword evidence="11" id="KW-1133">Transmembrane helix</keyword>
<dbReference type="Pfam" id="PF01055">
    <property type="entry name" value="Glyco_hydro_31_2nd"/>
    <property type="match status" value="1"/>
</dbReference>
<dbReference type="SUPFAM" id="SSF57492">
    <property type="entry name" value="Trefoil"/>
    <property type="match status" value="1"/>
</dbReference>
<dbReference type="Gene3D" id="2.60.40.1180">
    <property type="entry name" value="Golgi alpha-mannosidase II"/>
    <property type="match status" value="2"/>
</dbReference>
<dbReference type="Gene3D" id="4.10.110.10">
    <property type="entry name" value="Spasmolytic Protein, domain 1"/>
    <property type="match status" value="1"/>
</dbReference>
<dbReference type="CDD" id="cd00111">
    <property type="entry name" value="Trefoil"/>
    <property type="match status" value="2"/>
</dbReference>
<dbReference type="InterPro" id="IPR025887">
    <property type="entry name" value="Glyco_hydro_31_N_dom"/>
</dbReference>
<organism evidence="15 16">
    <name type="scientific">Aphanomyces stellatus</name>
    <dbReference type="NCBI Taxonomy" id="120398"/>
    <lineage>
        <taxon>Eukaryota</taxon>
        <taxon>Sar</taxon>
        <taxon>Stramenopiles</taxon>
        <taxon>Oomycota</taxon>
        <taxon>Saprolegniomycetes</taxon>
        <taxon>Saprolegniales</taxon>
        <taxon>Verrucalvaceae</taxon>
        <taxon>Aphanomyces</taxon>
    </lineage>
</organism>
<feature type="chain" id="PRO_5036116440" description="Maltase" evidence="12">
    <location>
        <begin position="17"/>
        <end position="1044"/>
    </location>
</feature>
<feature type="domain" description="P-type" evidence="13">
    <location>
        <begin position="76"/>
        <end position="120"/>
    </location>
</feature>
<evidence type="ECO:0000313" key="14">
    <source>
        <dbReference type="EMBL" id="KAF0688803.1"/>
    </source>
</evidence>
<evidence type="ECO:0000313" key="15">
    <source>
        <dbReference type="EMBL" id="VFT96325.1"/>
    </source>
</evidence>
<evidence type="ECO:0000256" key="9">
    <source>
        <dbReference type="PROSITE-ProRule" id="PRU00779"/>
    </source>
</evidence>
<dbReference type="GO" id="GO:0004553">
    <property type="term" value="F:hydrolase activity, hydrolyzing O-glycosyl compounds"/>
    <property type="evidence" value="ECO:0007669"/>
    <property type="project" value="InterPro"/>
</dbReference>
<dbReference type="Proteomes" id="UP000332933">
    <property type="component" value="Unassembled WGS sequence"/>
</dbReference>
<evidence type="ECO:0000256" key="7">
    <source>
        <dbReference type="ARBA" id="ARBA00023295"/>
    </source>
</evidence>
<dbReference type="InterPro" id="IPR013780">
    <property type="entry name" value="Glyco_hydro_b"/>
</dbReference>
<dbReference type="CDD" id="cd14752">
    <property type="entry name" value="GH31_N"/>
    <property type="match status" value="1"/>
</dbReference>
<evidence type="ECO:0000313" key="16">
    <source>
        <dbReference type="Proteomes" id="UP000332933"/>
    </source>
</evidence>
<evidence type="ECO:0000256" key="4">
    <source>
        <dbReference type="ARBA" id="ARBA00023136"/>
    </source>
</evidence>
<dbReference type="InterPro" id="IPR000322">
    <property type="entry name" value="Glyco_hydro_31_TIM"/>
</dbReference>
<dbReference type="SMART" id="SM00018">
    <property type="entry name" value="PD"/>
    <property type="match status" value="2"/>
</dbReference>
<protein>
    <recommendedName>
        <fullName evidence="8">Maltase</fullName>
    </recommendedName>
</protein>
<dbReference type="InterPro" id="IPR030458">
    <property type="entry name" value="Glyco_hydro_31_AS"/>
</dbReference>
<comment type="subcellular location">
    <subcellularLocation>
        <location evidence="1">Membrane</location>
    </subcellularLocation>
</comment>
<dbReference type="PANTHER" id="PTHR22762:SF133">
    <property type="entry name" value="P-TYPE DOMAIN-CONTAINING PROTEIN"/>
    <property type="match status" value="1"/>
</dbReference>
<feature type="domain" description="P-type" evidence="13">
    <location>
        <begin position="23"/>
        <end position="69"/>
    </location>
</feature>
<dbReference type="InterPro" id="IPR000519">
    <property type="entry name" value="P_trefoil_dom"/>
</dbReference>
<dbReference type="Pfam" id="PF13802">
    <property type="entry name" value="Gal_mutarotas_2"/>
    <property type="match status" value="1"/>
</dbReference>
<dbReference type="EMBL" id="CAADRA010006673">
    <property type="protein sequence ID" value="VFT96325.1"/>
    <property type="molecule type" value="Genomic_DNA"/>
</dbReference>
<keyword evidence="4 11" id="KW-0472">Membrane</keyword>
<keyword evidence="16" id="KW-1185">Reference proteome</keyword>
<comment type="caution">
    <text evidence="9">Lacks conserved residue(s) required for the propagation of feature annotation.</text>
</comment>
<dbReference type="AlphaFoldDB" id="A0A485LCW1"/>
<evidence type="ECO:0000256" key="10">
    <source>
        <dbReference type="RuleBase" id="RU361185"/>
    </source>
</evidence>
<gene>
    <name evidence="15" type="primary">Aste57867_19625</name>
    <name evidence="14" type="ORF">As57867_019560</name>
    <name evidence="15" type="ORF">ASTE57867_19625</name>
</gene>
<evidence type="ECO:0000256" key="11">
    <source>
        <dbReference type="SAM" id="Phobius"/>
    </source>
</evidence>
<dbReference type="InterPro" id="IPR017853">
    <property type="entry name" value="GH"/>
</dbReference>
<dbReference type="Pfam" id="PF00088">
    <property type="entry name" value="Trefoil"/>
    <property type="match status" value="1"/>
</dbReference>
<comment type="similarity">
    <text evidence="2 10">Belongs to the glycosyl hydrolase 31 family.</text>
</comment>
<dbReference type="SUPFAM" id="SSF51011">
    <property type="entry name" value="Glycosyl hydrolase domain"/>
    <property type="match status" value="1"/>
</dbReference>
<dbReference type="GO" id="GO:0016020">
    <property type="term" value="C:membrane"/>
    <property type="evidence" value="ECO:0007669"/>
    <property type="project" value="UniProtKB-SubCell"/>
</dbReference>
<reference evidence="15 16" key="1">
    <citation type="submission" date="2019-03" db="EMBL/GenBank/DDBJ databases">
        <authorList>
            <person name="Gaulin E."/>
            <person name="Dumas B."/>
        </authorList>
    </citation>
    <scope>NUCLEOTIDE SEQUENCE [LARGE SCALE GENOMIC DNA]</scope>
    <source>
        <strain evidence="15">CBS 568.67</strain>
    </source>
</reference>
<evidence type="ECO:0000259" key="13">
    <source>
        <dbReference type="PROSITE" id="PS51448"/>
    </source>
</evidence>
<dbReference type="Gene3D" id="2.60.40.1760">
    <property type="entry name" value="glycosyl hydrolase (family 31)"/>
    <property type="match status" value="1"/>
</dbReference>
<accession>A0A485LCW1</accession>
<dbReference type="GO" id="GO:0005975">
    <property type="term" value="P:carbohydrate metabolic process"/>
    <property type="evidence" value="ECO:0007669"/>
    <property type="project" value="InterPro"/>
</dbReference>
<keyword evidence="5" id="KW-1015">Disulfide bond</keyword>
<dbReference type="EMBL" id="VJMH01006651">
    <property type="protein sequence ID" value="KAF0688803.1"/>
    <property type="molecule type" value="Genomic_DNA"/>
</dbReference>
<dbReference type="Gene3D" id="3.20.20.80">
    <property type="entry name" value="Glycosidases"/>
    <property type="match status" value="1"/>
</dbReference>
<proteinExistence type="inferred from homology"/>
<evidence type="ECO:0000256" key="3">
    <source>
        <dbReference type="ARBA" id="ARBA00022801"/>
    </source>
</evidence>
<feature type="signal peptide" evidence="12">
    <location>
        <begin position="1"/>
        <end position="16"/>
    </location>
</feature>
<dbReference type="CDD" id="cd06602">
    <property type="entry name" value="GH31_MGAM_SI_GAA"/>
    <property type="match status" value="1"/>
</dbReference>
<sequence length="1044" mass="114123">MARLLSALLWASAATAISLDGGDFCSTVPSPRLDCYPARPNFPNATEETCLAQGCCWDAKKAIPCAFGATVAPSKASCAAVTSVSRAACRNPRYFLNPSNASTCAALGCCFDGTECFQPAFAGYELKPSSWVPTDTGYTGTLVLPPSVRGPFGNDIRELRIDVTTDAADQVRVRILDPAFPRYEVPLPLHRASSSSSTDRLYDVSVTAAPFGLAITRKATGETLFNSTPGLFNGLVFANQFLEFSTSVPSPPKFFGLGEHVGTFLGNASGDVYTIWARDQPADTFHVHTPKGGDNVYGVHPFYVRVEDSGLAHGLFLLSSNALEVVAQPHALTFRTVGGIIDFFVFLGPTAPAVVQQYTALVGRPMIPPYWSLGYHLCRWHYHSLADVTSVVDRMRAAAIPHDGQWTDIDVMDQFLDFTWDPKAFPQSNVSAFIDDLHAHGQHYVPIVDAGISVTHPSYASYIDGLAQQVFMKDGSNVNVEENIVWPGLVAFPDFFHPNATTYWTQQLKRYYATAAYDGIWLDMNEPSSFCIEGGKESLSCAFGDTYANYTFVRSNDTAFPFDPFRQPFVPGWRVNGNLAAMTASMAAHHANSLHYNVHPMYGHSEIRATRAAVDVIRDTRTFMLSRSTFAGDGQYTAHWLGDNAATWNDLAQSIAGVLAMNVFGIPMVGPDVCGFGLDTTKELCIRWHQAAIFFPFLRNHNMATKDQAPVDFDTETADIIRHTLLQRYHVLPYLYTLLYLAHVDGTTVARSLYFEFPSQDTLAIDRQYLLGHALLVSPVLDDGARSVTAYLPVDATWFDFLTGQVVDRHALPHVTLDAPLDTVPIHIRGGAIVPVQAPNTTTTESRKNPFRLIVALPALTKGLHRVDASGALYLDSGDSINPVQTKQFSFLQFNASHVPNGYLNISAHALASGFTGPETQVLLESIHVYGVTGYGDGSEVHVEYVKNTNKRTATGTYMAANNTLVISDLLIEIGMEFTLEAYPLAKHVSVADAAPTTTQPPAATISFGSQQTWLYVGIGSIVVVLVCSIYQCFQRRRGYTQVL</sequence>
<evidence type="ECO:0000256" key="5">
    <source>
        <dbReference type="ARBA" id="ARBA00023157"/>
    </source>
</evidence>
<keyword evidence="11" id="KW-0812">Transmembrane</keyword>